<dbReference type="Proteomes" id="UP000095283">
    <property type="component" value="Unplaced"/>
</dbReference>
<proteinExistence type="predicted"/>
<feature type="signal peptide" evidence="1">
    <location>
        <begin position="1"/>
        <end position="24"/>
    </location>
</feature>
<evidence type="ECO:0000313" key="3">
    <source>
        <dbReference type="WBParaSite" id="Hba_20057"/>
    </source>
</evidence>
<evidence type="ECO:0000256" key="1">
    <source>
        <dbReference type="SAM" id="SignalP"/>
    </source>
</evidence>
<evidence type="ECO:0000313" key="2">
    <source>
        <dbReference type="Proteomes" id="UP000095283"/>
    </source>
</evidence>
<organism evidence="2 3">
    <name type="scientific">Heterorhabditis bacteriophora</name>
    <name type="common">Entomopathogenic nematode worm</name>
    <dbReference type="NCBI Taxonomy" id="37862"/>
    <lineage>
        <taxon>Eukaryota</taxon>
        <taxon>Metazoa</taxon>
        <taxon>Ecdysozoa</taxon>
        <taxon>Nematoda</taxon>
        <taxon>Chromadorea</taxon>
        <taxon>Rhabditida</taxon>
        <taxon>Rhabditina</taxon>
        <taxon>Rhabditomorpha</taxon>
        <taxon>Strongyloidea</taxon>
        <taxon>Heterorhabditidae</taxon>
        <taxon>Heterorhabditis</taxon>
    </lineage>
</organism>
<dbReference type="Gene3D" id="3.80.10.10">
    <property type="entry name" value="Ribonuclease Inhibitor"/>
    <property type="match status" value="1"/>
</dbReference>
<keyword evidence="1" id="KW-0732">Signal</keyword>
<keyword evidence="2" id="KW-1185">Reference proteome</keyword>
<sequence>MEQGVYEYYSMLPVLLLFAVGTSACQIGCECPLRTVAVCQKVGMRSVPILLNPMTTRLDLAHNRISKLSGDELNSIYPSEFY</sequence>
<accession>A0A1I7XQI7</accession>
<reference evidence="3" key="1">
    <citation type="submission" date="2016-11" db="UniProtKB">
        <authorList>
            <consortium name="WormBaseParasite"/>
        </authorList>
    </citation>
    <scope>IDENTIFICATION</scope>
</reference>
<dbReference type="AlphaFoldDB" id="A0A1I7XQI7"/>
<name>A0A1I7XQI7_HETBA</name>
<protein>
    <submittedName>
        <fullName evidence="3">LRRNT domain-containing protein</fullName>
    </submittedName>
</protein>
<feature type="chain" id="PRO_5009311339" evidence="1">
    <location>
        <begin position="25"/>
        <end position="82"/>
    </location>
</feature>
<dbReference type="SUPFAM" id="SSF52058">
    <property type="entry name" value="L domain-like"/>
    <property type="match status" value="1"/>
</dbReference>
<dbReference type="WBParaSite" id="Hba_20057">
    <property type="protein sequence ID" value="Hba_20057"/>
    <property type="gene ID" value="Hba_20057"/>
</dbReference>
<dbReference type="InterPro" id="IPR032675">
    <property type="entry name" value="LRR_dom_sf"/>
</dbReference>